<dbReference type="Proteomes" id="UP000600101">
    <property type="component" value="Unassembled WGS sequence"/>
</dbReference>
<comment type="caution">
    <text evidence="3">The sequence shown here is derived from an EMBL/GenBank/DDBJ whole genome shotgun (WGS) entry which is preliminary data.</text>
</comment>
<dbReference type="RefSeq" id="WP_186771622.1">
    <property type="nucleotide sequence ID" value="NZ_JACOMF010000019.1"/>
</dbReference>
<name>A0A9X0UEI7_9PROT</name>
<gene>
    <name evidence="3" type="ORF">H7965_16155</name>
</gene>
<dbReference type="PANTHER" id="PTHR42928:SF5">
    <property type="entry name" value="BLR1237 PROTEIN"/>
    <property type="match status" value="1"/>
</dbReference>
<dbReference type="Gene3D" id="3.40.190.10">
    <property type="entry name" value="Periplasmic binding protein-like II"/>
    <property type="match status" value="1"/>
</dbReference>
<dbReference type="InterPro" id="IPR042100">
    <property type="entry name" value="Bug_dom1"/>
</dbReference>
<evidence type="ECO:0000256" key="2">
    <source>
        <dbReference type="SAM" id="SignalP"/>
    </source>
</evidence>
<organism evidence="3 4">
    <name type="scientific">Siccirubricoccus deserti</name>
    <dbReference type="NCBI Taxonomy" id="2013562"/>
    <lineage>
        <taxon>Bacteria</taxon>
        <taxon>Pseudomonadati</taxon>
        <taxon>Pseudomonadota</taxon>
        <taxon>Alphaproteobacteria</taxon>
        <taxon>Acetobacterales</taxon>
        <taxon>Roseomonadaceae</taxon>
        <taxon>Siccirubricoccus</taxon>
    </lineage>
</organism>
<proteinExistence type="inferred from homology"/>
<dbReference type="Gene3D" id="3.40.190.150">
    <property type="entry name" value="Bordetella uptake gene, domain 1"/>
    <property type="match status" value="1"/>
</dbReference>
<accession>A0A9X0UEI7</accession>
<reference evidence="3" key="1">
    <citation type="submission" date="2020-08" db="EMBL/GenBank/DDBJ databases">
        <authorList>
            <person name="Hu Y."/>
            <person name="Nguyen S.V."/>
            <person name="Li F."/>
            <person name="Fanning S."/>
        </authorList>
    </citation>
    <scope>NUCLEOTIDE SEQUENCE</scope>
    <source>
        <strain evidence="3">SYSU D8009</strain>
    </source>
</reference>
<keyword evidence="4" id="KW-1185">Reference proteome</keyword>
<dbReference type="EMBL" id="JACOMF010000019">
    <property type="protein sequence ID" value="MBC4016856.1"/>
    <property type="molecule type" value="Genomic_DNA"/>
</dbReference>
<dbReference type="PIRSF" id="PIRSF017082">
    <property type="entry name" value="YflP"/>
    <property type="match status" value="1"/>
</dbReference>
<feature type="signal peptide" evidence="2">
    <location>
        <begin position="1"/>
        <end position="22"/>
    </location>
</feature>
<evidence type="ECO:0000313" key="4">
    <source>
        <dbReference type="Proteomes" id="UP000600101"/>
    </source>
</evidence>
<evidence type="ECO:0000313" key="3">
    <source>
        <dbReference type="EMBL" id="MBC4016856.1"/>
    </source>
</evidence>
<comment type="similarity">
    <text evidence="1">Belongs to the UPF0065 (bug) family.</text>
</comment>
<dbReference type="SUPFAM" id="SSF53850">
    <property type="entry name" value="Periplasmic binding protein-like II"/>
    <property type="match status" value="1"/>
</dbReference>
<dbReference type="PANTHER" id="PTHR42928">
    <property type="entry name" value="TRICARBOXYLATE-BINDING PROTEIN"/>
    <property type="match status" value="1"/>
</dbReference>
<dbReference type="CDD" id="cd13578">
    <property type="entry name" value="PBP2_Bug27"/>
    <property type="match status" value="1"/>
</dbReference>
<evidence type="ECO:0000256" key="1">
    <source>
        <dbReference type="ARBA" id="ARBA00006987"/>
    </source>
</evidence>
<sequence length="322" mass="33971">MCITRRAILGAGAAFLAAPAIAQAEYPSRTIRLVVGYPPGGSTDLVARLLAERLAKRLGQTVVVENRAGASGALGAEYVAKSPPDGHTLLLGASAEMGILHATMRNLAVDVERELVGITWLTLQPFLVLVHPSVPAATLGELVTLAKARPGTLNYGSFGNGTSTHLVGELLRLNAGADITHIPYRGSGPLLIDLLAGQVQFTFDTIPSSLPHLREGRLRALALCHDRRLPSVAEVPTVAEAGFPYLVGATWAVLAAPARVPEPILAQLSTEARAILQEGLGEMLTGRGLEAVGATREDTASFLAAERRKWASIAQRAEVRIE</sequence>
<keyword evidence="2" id="KW-0732">Signal</keyword>
<dbReference type="AlphaFoldDB" id="A0A9X0UEI7"/>
<protein>
    <submittedName>
        <fullName evidence="3">Tripartite tricarboxylate transporter substrate binding protein</fullName>
    </submittedName>
</protein>
<dbReference type="Pfam" id="PF03401">
    <property type="entry name" value="TctC"/>
    <property type="match status" value="1"/>
</dbReference>
<feature type="chain" id="PRO_5040791285" evidence="2">
    <location>
        <begin position="23"/>
        <end position="322"/>
    </location>
</feature>
<dbReference type="InterPro" id="IPR005064">
    <property type="entry name" value="BUG"/>
</dbReference>